<keyword evidence="3" id="KW-1185">Reference proteome</keyword>
<reference evidence="3" key="1">
    <citation type="submission" date="2010-08" db="EMBL/GenBank/DDBJ databases">
        <authorList>
            <consortium name="Caenorhabditis japonica Sequencing Consortium"/>
            <person name="Wilson R.K."/>
        </authorList>
    </citation>
    <scope>NUCLEOTIDE SEQUENCE [LARGE SCALE GENOMIC DNA]</scope>
    <source>
        <strain evidence="3">DF5081</strain>
    </source>
</reference>
<evidence type="ECO:0000256" key="1">
    <source>
        <dbReference type="SAM" id="MobiDB-lite"/>
    </source>
</evidence>
<protein>
    <submittedName>
        <fullName evidence="2">Uncharacterized protein</fullName>
    </submittedName>
</protein>
<sequence>MTWMTWMIRKAAIKARGTSSLHTHNRLHIYRLPRSSDHGQDDSLHRSFHGPSPFGRRAPSIAGSTNGGERRTTETEPLPEKHRN</sequence>
<accession>A0A8R1EJ32</accession>
<reference evidence="2" key="2">
    <citation type="submission" date="2022-06" db="UniProtKB">
        <authorList>
            <consortium name="EnsemblMetazoa"/>
        </authorList>
    </citation>
    <scope>IDENTIFICATION</scope>
    <source>
        <strain evidence="2">DF5081</strain>
    </source>
</reference>
<dbReference type="EnsemblMetazoa" id="CJA34588.1">
    <property type="protein sequence ID" value="CJA34588.1"/>
    <property type="gene ID" value="WBGene00210435"/>
</dbReference>
<feature type="region of interest" description="Disordered" evidence="1">
    <location>
        <begin position="32"/>
        <end position="84"/>
    </location>
</feature>
<dbReference type="Proteomes" id="UP000005237">
    <property type="component" value="Unassembled WGS sequence"/>
</dbReference>
<evidence type="ECO:0000313" key="2">
    <source>
        <dbReference type="EnsemblMetazoa" id="CJA34588.1"/>
    </source>
</evidence>
<feature type="compositionally biased region" description="Basic and acidic residues" evidence="1">
    <location>
        <begin position="68"/>
        <end position="84"/>
    </location>
</feature>
<name>A0A8R1EJ32_CAEJA</name>
<evidence type="ECO:0000313" key="3">
    <source>
        <dbReference type="Proteomes" id="UP000005237"/>
    </source>
</evidence>
<proteinExistence type="predicted"/>
<feature type="compositionally biased region" description="Basic and acidic residues" evidence="1">
    <location>
        <begin position="34"/>
        <end position="45"/>
    </location>
</feature>
<organism evidence="2 3">
    <name type="scientific">Caenorhabditis japonica</name>
    <dbReference type="NCBI Taxonomy" id="281687"/>
    <lineage>
        <taxon>Eukaryota</taxon>
        <taxon>Metazoa</taxon>
        <taxon>Ecdysozoa</taxon>
        <taxon>Nematoda</taxon>
        <taxon>Chromadorea</taxon>
        <taxon>Rhabditida</taxon>
        <taxon>Rhabditina</taxon>
        <taxon>Rhabditomorpha</taxon>
        <taxon>Rhabditoidea</taxon>
        <taxon>Rhabditidae</taxon>
        <taxon>Peloderinae</taxon>
        <taxon>Caenorhabditis</taxon>
    </lineage>
</organism>
<dbReference type="AlphaFoldDB" id="A0A8R1EJ32"/>